<dbReference type="EMBL" id="FPBL01000006">
    <property type="protein sequence ID" value="SFU65024.1"/>
    <property type="molecule type" value="Genomic_DNA"/>
</dbReference>
<reference evidence="6 7" key="1">
    <citation type="submission" date="2016-10" db="EMBL/GenBank/DDBJ databases">
        <authorList>
            <person name="de Groot N.N."/>
        </authorList>
    </citation>
    <scope>NUCLEOTIDE SEQUENCE [LARGE SCALE GENOMIC DNA]</scope>
    <source>
        <strain evidence="6 7">Nm24</strain>
    </source>
</reference>
<dbReference type="GO" id="GO:0042254">
    <property type="term" value="P:ribosome biogenesis"/>
    <property type="evidence" value="ECO:0007669"/>
    <property type="project" value="UniProtKB-KW"/>
</dbReference>
<proteinExistence type="inferred from homology"/>
<evidence type="ECO:0000256" key="3">
    <source>
        <dbReference type="ARBA" id="ARBA00015716"/>
    </source>
</evidence>
<evidence type="ECO:0000256" key="1">
    <source>
        <dbReference type="ARBA" id="ARBA00002868"/>
    </source>
</evidence>
<dbReference type="GO" id="GO:0005829">
    <property type="term" value="C:cytosol"/>
    <property type="evidence" value="ECO:0007669"/>
    <property type="project" value="TreeGrafter"/>
</dbReference>
<evidence type="ECO:0000256" key="5">
    <source>
        <dbReference type="ARBA" id="ARBA00031841"/>
    </source>
</evidence>
<protein>
    <recommendedName>
        <fullName evidence="3">Large ribosomal RNA subunit accumulation protein YceD</fullName>
    </recommendedName>
    <alternativeName>
        <fullName evidence="5">23S rRNA accumulation protein YceD</fullName>
    </alternativeName>
</protein>
<dbReference type="Pfam" id="PF02620">
    <property type="entry name" value="YceD"/>
    <property type="match status" value="1"/>
</dbReference>
<organism evidence="6 7">
    <name type="scientific">Nitrosomonas eutropha</name>
    <dbReference type="NCBI Taxonomy" id="916"/>
    <lineage>
        <taxon>Bacteria</taxon>
        <taxon>Pseudomonadati</taxon>
        <taxon>Pseudomonadota</taxon>
        <taxon>Betaproteobacteria</taxon>
        <taxon>Nitrosomonadales</taxon>
        <taxon>Nitrosomonadaceae</taxon>
        <taxon>Nitrosomonas</taxon>
    </lineage>
</organism>
<sequence length="167" mass="18605">MSDQLVIDTLDFVRSSRLLQGSIPLINLERLCSYLVNTSGELVYLISGLFDERNRPMLKISISGSIGLNCQRCLGKMEYELDLETGLLLARSEDELSRYDEDIFVDAIYASNELSVLTLVEDEVILGLPISPRHQDTGCCLSTETGIHATATKEHPFTVLASLKRTH</sequence>
<comment type="function">
    <text evidence="1">Plays a role in synthesis, processing and/or stability of 23S rRNA.</text>
</comment>
<accession>A0A1I7HWC4</accession>
<dbReference type="Proteomes" id="UP000183926">
    <property type="component" value="Unassembled WGS sequence"/>
</dbReference>
<comment type="similarity">
    <text evidence="2">Belongs to the DUF177 domain family.</text>
</comment>
<dbReference type="OrthoDB" id="5297600at2"/>
<keyword evidence="4" id="KW-0690">Ribosome biogenesis</keyword>
<evidence type="ECO:0000256" key="4">
    <source>
        <dbReference type="ARBA" id="ARBA00022517"/>
    </source>
</evidence>
<name>A0A1I7HWC4_9PROT</name>
<dbReference type="AlphaFoldDB" id="A0A1I7HWC4"/>
<evidence type="ECO:0000313" key="7">
    <source>
        <dbReference type="Proteomes" id="UP000183926"/>
    </source>
</evidence>
<dbReference type="PANTHER" id="PTHR38099:SF1">
    <property type="entry name" value="LARGE RIBOSOMAL RNA SUBUNIT ACCUMULATION PROTEIN YCED"/>
    <property type="match status" value="1"/>
</dbReference>
<dbReference type="InterPro" id="IPR039255">
    <property type="entry name" value="YceD_bac"/>
</dbReference>
<dbReference type="PANTHER" id="PTHR38099">
    <property type="entry name" value="LARGE RIBOSOMAL RNA SUBUNIT ACCUMULATION PROTEIN YCED"/>
    <property type="match status" value="1"/>
</dbReference>
<gene>
    <name evidence="6" type="ORF">SAMN05216339_10658</name>
</gene>
<dbReference type="RefSeq" id="WP_074928583.1">
    <property type="nucleotide sequence ID" value="NZ_FPBL01000006.1"/>
</dbReference>
<dbReference type="InterPro" id="IPR003772">
    <property type="entry name" value="YceD"/>
</dbReference>
<evidence type="ECO:0000313" key="6">
    <source>
        <dbReference type="EMBL" id="SFU65024.1"/>
    </source>
</evidence>
<evidence type="ECO:0000256" key="2">
    <source>
        <dbReference type="ARBA" id="ARBA00010740"/>
    </source>
</evidence>